<gene>
    <name evidence="6" type="ORF">H8707_14655</name>
</gene>
<keyword evidence="3" id="KW-0169">Cobalamin biosynthesis</keyword>
<dbReference type="PANTHER" id="PTHR43588:SF1">
    <property type="entry name" value="COBALT-PRECORRIN-8 METHYLMUTASE"/>
    <property type="match status" value="1"/>
</dbReference>
<dbReference type="AlphaFoldDB" id="A0A926IMA2"/>
<name>A0A926IMA2_9FIRM</name>
<dbReference type="Gene3D" id="3.40.50.10230">
    <property type="entry name" value="Cobalamin biosynthesis CobH/CbiC, precorrin-8X methylmutase"/>
    <property type="match status" value="1"/>
</dbReference>
<protein>
    <submittedName>
        <fullName evidence="6">Precorrin-8X methylmutase</fullName>
    </submittedName>
</protein>
<comment type="similarity">
    <text evidence="2">Belongs to the CobH/CbiC family.</text>
</comment>
<evidence type="ECO:0000313" key="6">
    <source>
        <dbReference type="EMBL" id="MBC8589453.1"/>
    </source>
</evidence>
<evidence type="ECO:0000313" key="7">
    <source>
        <dbReference type="Proteomes" id="UP000601171"/>
    </source>
</evidence>
<organism evidence="6 7">
    <name type="scientific">Paratissierella segnis</name>
    <dbReference type="NCBI Taxonomy" id="2763679"/>
    <lineage>
        <taxon>Bacteria</taxon>
        <taxon>Bacillati</taxon>
        <taxon>Bacillota</taxon>
        <taxon>Tissierellia</taxon>
        <taxon>Tissierellales</taxon>
        <taxon>Tissierellaceae</taxon>
        <taxon>Paratissierella</taxon>
    </lineage>
</organism>
<evidence type="ECO:0000256" key="2">
    <source>
        <dbReference type="ARBA" id="ARBA00009774"/>
    </source>
</evidence>
<sequence length="206" mass="22897">MYIKNPMDIENKSMDIIDEVMVDTHFSQEEKIVAKRMIHTTGDFDYRNIIAFNNDFISEAKKSIIAGAKIFTDTKMAYMGINKIALSKTNCELKCFIDDDRVFKMSKELKTTRSACAVDLAVEEGIDIFVIGNAPTALYRVLELVKEGKLKPKFVVGVPVGFVGAKESKEYLRQFDIPSVSTVGTKGGSNVAASIMNALLYMVVGR</sequence>
<comment type="caution">
    <text evidence="6">The sequence shown here is derived from an EMBL/GenBank/DDBJ whole genome shotgun (WGS) entry which is preliminary data.</text>
</comment>
<evidence type="ECO:0000256" key="4">
    <source>
        <dbReference type="ARBA" id="ARBA00023235"/>
    </source>
</evidence>
<dbReference type="InterPro" id="IPR036588">
    <property type="entry name" value="CobH/CbiC_sf"/>
</dbReference>
<keyword evidence="4" id="KW-0413">Isomerase</keyword>
<accession>A0A926IMA2</accession>
<keyword evidence="7" id="KW-1185">Reference proteome</keyword>
<dbReference type="GO" id="GO:0016993">
    <property type="term" value="F:precorrin-8X methylmutase activity"/>
    <property type="evidence" value="ECO:0007669"/>
    <property type="project" value="InterPro"/>
</dbReference>
<proteinExistence type="inferred from homology"/>
<comment type="pathway">
    <text evidence="1">Cofactor biosynthesis; adenosylcobalamin biosynthesis.</text>
</comment>
<dbReference type="RefSeq" id="WP_262430921.1">
    <property type="nucleotide sequence ID" value="NZ_JACRTG010000034.1"/>
</dbReference>
<dbReference type="Proteomes" id="UP000601171">
    <property type="component" value="Unassembled WGS sequence"/>
</dbReference>
<dbReference type="PANTHER" id="PTHR43588">
    <property type="entry name" value="COBALT-PRECORRIN-8 METHYLMUTASE"/>
    <property type="match status" value="1"/>
</dbReference>
<dbReference type="SUPFAM" id="SSF63965">
    <property type="entry name" value="Precorrin-8X methylmutase CbiC/CobH"/>
    <property type="match status" value="1"/>
</dbReference>
<evidence type="ECO:0000256" key="3">
    <source>
        <dbReference type="ARBA" id="ARBA00022573"/>
    </source>
</evidence>
<dbReference type="GO" id="GO:0009236">
    <property type="term" value="P:cobalamin biosynthetic process"/>
    <property type="evidence" value="ECO:0007669"/>
    <property type="project" value="UniProtKB-KW"/>
</dbReference>
<evidence type="ECO:0000259" key="5">
    <source>
        <dbReference type="Pfam" id="PF02570"/>
    </source>
</evidence>
<feature type="domain" description="Cobalamin biosynthesis precorrin-8X methylmutase CobH/CbiC" evidence="5">
    <location>
        <begin position="8"/>
        <end position="202"/>
    </location>
</feature>
<dbReference type="Pfam" id="PF02570">
    <property type="entry name" value="CbiC"/>
    <property type="match status" value="1"/>
</dbReference>
<evidence type="ECO:0000256" key="1">
    <source>
        <dbReference type="ARBA" id="ARBA00004953"/>
    </source>
</evidence>
<dbReference type="InterPro" id="IPR003722">
    <property type="entry name" value="Cbl_synth_CobH/CbiC"/>
</dbReference>
<reference evidence="6" key="1">
    <citation type="submission" date="2020-08" db="EMBL/GenBank/DDBJ databases">
        <title>Genome public.</title>
        <authorList>
            <person name="Liu C."/>
            <person name="Sun Q."/>
        </authorList>
    </citation>
    <scope>NUCLEOTIDE SEQUENCE</scope>
    <source>
        <strain evidence="6">BX21</strain>
    </source>
</reference>
<dbReference type="EMBL" id="JACRTG010000034">
    <property type="protein sequence ID" value="MBC8589453.1"/>
    <property type="molecule type" value="Genomic_DNA"/>
</dbReference>